<dbReference type="EMBL" id="WTYA01000003">
    <property type="protein sequence ID" value="MXP28289.1"/>
    <property type="molecule type" value="Genomic_DNA"/>
</dbReference>
<feature type="chain" id="PRO_5032358356" evidence="1">
    <location>
        <begin position="22"/>
        <end position="171"/>
    </location>
</feature>
<feature type="domain" description="Ice-binding protein C-terminal" evidence="2">
    <location>
        <begin position="137"/>
        <end position="161"/>
    </location>
</feature>
<reference evidence="3 4" key="1">
    <citation type="submission" date="2019-12" db="EMBL/GenBank/DDBJ databases">
        <title>Genomic-based taxomic classification of the family Erythrobacteraceae.</title>
        <authorList>
            <person name="Xu L."/>
        </authorList>
    </citation>
    <scope>NUCLEOTIDE SEQUENCE [LARGE SCALE GENOMIC DNA]</scope>
    <source>
        <strain evidence="3 4">KEMB 9005-328</strain>
    </source>
</reference>
<dbReference type="Proteomes" id="UP000439780">
    <property type="component" value="Unassembled WGS sequence"/>
</dbReference>
<protein>
    <submittedName>
        <fullName evidence="3">PEPxxWA-CTERM sorting domain-containing protein</fullName>
    </submittedName>
</protein>
<proteinExistence type="predicted"/>
<dbReference type="NCBIfam" id="NF035944">
    <property type="entry name" value="PEPxxWA-CTERM"/>
    <property type="match status" value="1"/>
</dbReference>
<accession>A0A845AFT9</accession>
<dbReference type="OrthoDB" id="9152028at2"/>
<dbReference type="InterPro" id="IPR013424">
    <property type="entry name" value="Ice-binding_C"/>
</dbReference>
<dbReference type="NCBIfam" id="TIGR02595">
    <property type="entry name" value="PEP_CTERM"/>
    <property type="match status" value="1"/>
</dbReference>
<keyword evidence="1" id="KW-0732">Signal</keyword>
<name>A0A845AFT9_9SPHN</name>
<keyword evidence="4" id="KW-1185">Reference proteome</keyword>
<dbReference type="AlphaFoldDB" id="A0A845AFT9"/>
<gene>
    <name evidence="3" type="ORF">GRI58_05575</name>
</gene>
<evidence type="ECO:0000259" key="2">
    <source>
        <dbReference type="Pfam" id="PF07589"/>
    </source>
</evidence>
<feature type="signal peptide" evidence="1">
    <location>
        <begin position="1"/>
        <end position="21"/>
    </location>
</feature>
<dbReference type="Pfam" id="PF07589">
    <property type="entry name" value="PEP-CTERM"/>
    <property type="match status" value="1"/>
</dbReference>
<dbReference type="RefSeq" id="WP_160752580.1">
    <property type="nucleotide sequence ID" value="NZ_WTYA01000003.1"/>
</dbReference>
<sequence length="171" mass="17680">MKKYIPAVAALSLGMAAPAHAAHYMFDVSINGITGNGTFETAGDASTSYSVITSLAGIFGGKDMVLSAPGTAPFRPSNDNKFTESGTPFTLGGLAFTAGPKLYNVYSVGSQLLTCIPGKTCSASTTFSARAVSDVAPVPEPATWAILILGFAGVGLKLRHRSTRRVTLQFA</sequence>
<evidence type="ECO:0000256" key="1">
    <source>
        <dbReference type="SAM" id="SignalP"/>
    </source>
</evidence>
<evidence type="ECO:0000313" key="3">
    <source>
        <dbReference type="EMBL" id="MXP28289.1"/>
    </source>
</evidence>
<comment type="caution">
    <text evidence="3">The sequence shown here is derived from an EMBL/GenBank/DDBJ whole genome shotgun (WGS) entry which is preliminary data.</text>
</comment>
<evidence type="ECO:0000313" key="4">
    <source>
        <dbReference type="Proteomes" id="UP000439780"/>
    </source>
</evidence>
<organism evidence="3 4">
    <name type="scientific">Qipengyuania algicida</name>
    <dbReference type="NCBI Taxonomy" id="1836209"/>
    <lineage>
        <taxon>Bacteria</taxon>
        <taxon>Pseudomonadati</taxon>
        <taxon>Pseudomonadota</taxon>
        <taxon>Alphaproteobacteria</taxon>
        <taxon>Sphingomonadales</taxon>
        <taxon>Erythrobacteraceae</taxon>
        <taxon>Qipengyuania</taxon>
    </lineage>
</organism>